<dbReference type="EMBL" id="QUAJ01000006">
    <property type="protein sequence ID" value="REI42076.1"/>
    <property type="molecule type" value="Genomic_DNA"/>
</dbReference>
<accession>A0ABX9KJ86</accession>
<sequence length="354" mass="38979">MNESLKNMQKNMPKEYENKTPGFLTYDLLKSVSLEIDELISKVEGVEKKIDPRNMTIEELEVEAKTRRGIIRKKATNAKVILDLTGQGTINIGDLFSTKSNIQFQSLETKLIDGNGQTEAECTQIGSIGMVDTGSITQFPITLQGINIVVNNEPSYDGFNSESHGSLLERYLDDVQNPVTSNNVYHFEKWAREVAGVGKAKIFPTWKGNNSVKVIIIDDNMLPASSELVAKTQEYIDPIEPPKWGKGYGKSALGSYCTVVSATQKLINISATITKSSNYILNNIKLEIENSITKYLKTVAFDEQLNYISHSKIVSLIISTEGVLDVANVTVNGNLSSNIMLSDEEIAVLGSVSV</sequence>
<dbReference type="PANTHER" id="PTHR37829:SF3">
    <property type="entry name" value="PROTEIN JAYE-RELATED"/>
    <property type="match status" value="1"/>
</dbReference>
<dbReference type="PANTHER" id="PTHR37829">
    <property type="entry name" value="PHAGE-LIKE ELEMENT PBSX PROTEIN XKDT"/>
    <property type="match status" value="1"/>
</dbReference>
<comment type="similarity">
    <text evidence="1">Belongs to the Mu gp47/PBSX XkdT family.</text>
</comment>
<dbReference type="InterPro" id="IPR052399">
    <property type="entry name" value="Phage_Baseplate_Assmbl_Protein"/>
</dbReference>
<dbReference type="InterPro" id="IPR006949">
    <property type="entry name" value="Barrel_Baseplate_J-like"/>
</dbReference>
<protein>
    <recommendedName>
        <fullName evidence="7">Baseplate protein J-like domain-containing protein</fullName>
    </recommendedName>
</protein>
<evidence type="ECO:0000259" key="3">
    <source>
        <dbReference type="Pfam" id="PF26078"/>
    </source>
</evidence>
<evidence type="ECO:0008006" key="7">
    <source>
        <dbReference type="Google" id="ProtNLM"/>
    </source>
</evidence>
<keyword evidence="6" id="KW-1185">Reference proteome</keyword>
<dbReference type="Proteomes" id="UP000263486">
    <property type="component" value="Unassembled WGS sequence"/>
</dbReference>
<gene>
    <name evidence="5" type="ORF">DYH56_04980</name>
</gene>
<dbReference type="Pfam" id="PF04865">
    <property type="entry name" value="Baseplate_J"/>
    <property type="match status" value="1"/>
</dbReference>
<dbReference type="InterPro" id="IPR058530">
    <property type="entry name" value="Baseplate_J-like_C"/>
</dbReference>
<comment type="caution">
    <text evidence="5">The sequence shown here is derived from an EMBL/GenBank/DDBJ whole genome shotgun (WGS) entry which is preliminary data.</text>
</comment>
<evidence type="ECO:0000313" key="5">
    <source>
        <dbReference type="EMBL" id="REI42076.1"/>
    </source>
</evidence>
<dbReference type="InterPro" id="IPR058531">
    <property type="entry name" value="Baseplate_J_M"/>
</dbReference>
<feature type="domain" description="Baseplate J-like C-terminal" evidence="4">
    <location>
        <begin position="267"/>
        <end position="354"/>
    </location>
</feature>
<dbReference type="Pfam" id="PF26078">
    <property type="entry name" value="Baseplate_J_M"/>
    <property type="match status" value="1"/>
</dbReference>
<dbReference type="Pfam" id="PF26079">
    <property type="entry name" value="Baseplate_J_C"/>
    <property type="match status" value="1"/>
</dbReference>
<organism evidence="5 6">
    <name type="scientific">Psychrilyobacter piezotolerans</name>
    <dbReference type="NCBI Taxonomy" id="2293438"/>
    <lineage>
        <taxon>Bacteria</taxon>
        <taxon>Fusobacteriati</taxon>
        <taxon>Fusobacteriota</taxon>
        <taxon>Fusobacteriia</taxon>
        <taxon>Fusobacteriales</taxon>
        <taxon>Fusobacteriaceae</taxon>
        <taxon>Psychrilyobacter</taxon>
    </lineage>
</organism>
<evidence type="ECO:0000256" key="1">
    <source>
        <dbReference type="ARBA" id="ARBA00038087"/>
    </source>
</evidence>
<proteinExistence type="inferred from homology"/>
<evidence type="ECO:0000259" key="2">
    <source>
        <dbReference type="Pfam" id="PF04865"/>
    </source>
</evidence>
<dbReference type="RefSeq" id="WP_114641760.1">
    <property type="nucleotide sequence ID" value="NZ_JAACIO010000007.1"/>
</dbReference>
<name>A0ABX9KJ86_9FUSO</name>
<evidence type="ECO:0000313" key="6">
    <source>
        <dbReference type="Proteomes" id="UP000263486"/>
    </source>
</evidence>
<evidence type="ECO:0000259" key="4">
    <source>
        <dbReference type="Pfam" id="PF26079"/>
    </source>
</evidence>
<feature type="domain" description="Baseplate protein J-like barrel" evidence="2">
    <location>
        <begin position="85"/>
        <end position="158"/>
    </location>
</feature>
<feature type="domain" description="Baseplate J-like central" evidence="3">
    <location>
        <begin position="181"/>
        <end position="260"/>
    </location>
</feature>
<reference evidence="5 6" key="1">
    <citation type="submission" date="2018-08" db="EMBL/GenBank/DDBJ databases">
        <title>Draft genome sequence of Psychrilyobacter sp. strain SD5 isolated from Black Sea water.</title>
        <authorList>
            <person name="Yadav S."/>
            <person name="Villanueva L."/>
            <person name="Damste J.S.S."/>
        </authorList>
    </citation>
    <scope>NUCLEOTIDE SEQUENCE [LARGE SCALE GENOMIC DNA]</scope>
    <source>
        <strain evidence="5 6">SD5</strain>
    </source>
</reference>